<keyword evidence="11 13" id="KW-0472">Membrane</keyword>
<evidence type="ECO:0000256" key="3">
    <source>
        <dbReference type="ARBA" id="ARBA00022426"/>
    </source>
</evidence>
<evidence type="ECO:0000313" key="14">
    <source>
        <dbReference type="EMBL" id="QEN06869.1"/>
    </source>
</evidence>
<keyword evidence="5" id="KW-1003">Cell membrane</keyword>
<dbReference type="Pfam" id="PF03824">
    <property type="entry name" value="NicO"/>
    <property type="match status" value="1"/>
</dbReference>
<keyword evidence="7 13" id="KW-0812">Transmembrane</keyword>
<dbReference type="PANTHER" id="PTHR40659">
    <property type="entry name" value="NICKEL/COBALT EFFLUX SYSTEM RCNA"/>
    <property type="match status" value="1"/>
</dbReference>
<sequence length="329" mass="36996">MILMQPSVMIRPMIFGSPVLRLPTPRKFTLFIDFRRDKRSVLIFLMMIAGLYAQANPFLGNNEGKKTPSVRPPGHAGFLIEQQLEFRDRIGNMLLESQEKNDSALLIGILGLAFLYGILHSAGPGHRKTVIFSVFLSRKAKWYEPLAAAMMSAGAHASAAVFLVLFFQYVFQKMASVQINNISQYMEGISFILLFVLSLYFSIKVVIRLIKKEAHHHGPKEKDKNLYSTLLISSFFPCPGVIMILSFSIALGLLKLGILSIIALSLGMGLTISLVAYLAYFGRTGLFNVFKKKEKRLESISAYLELSSFLFLSLFSLWMAFPFILAFLR</sequence>
<dbReference type="Proteomes" id="UP000324209">
    <property type="component" value="Chromosome"/>
</dbReference>
<dbReference type="GO" id="GO:0006824">
    <property type="term" value="P:cobalt ion transport"/>
    <property type="evidence" value="ECO:0007669"/>
    <property type="project" value="UniProtKB-KW"/>
</dbReference>
<feature type="transmembrane region" description="Helical" evidence="13">
    <location>
        <begin position="302"/>
        <end position="328"/>
    </location>
</feature>
<dbReference type="AlphaFoldDB" id="A0A5C1QIA7"/>
<comment type="similarity">
    <text evidence="13">Belongs to the NiCoT transporter (TC 2.A.52) family.</text>
</comment>
<dbReference type="OrthoDB" id="9812956at2"/>
<keyword evidence="8 13" id="KW-1133">Transmembrane helix</keyword>
<evidence type="ECO:0000313" key="15">
    <source>
        <dbReference type="Proteomes" id="UP000324209"/>
    </source>
</evidence>
<dbReference type="GO" id="GO:0010045">
    <property type="term" value="P:response to nickel cation"/>
    <property type="evidence" value="ECO:0007669"/>
    <property type="project" value="TreeGrafter"/>
</dbReference>
<dbReference type="GO" id="GO:0005886">
    <property type="term" value="C:plasma membrane"/>
    <property type="evidence" value="ECO:0007669"/>
    <property type="project" value="UniProtKB-SubCell"/>
</dbReference>
<evidence type="ECO:0000256" key="2">
    <source>
        <dbReference type="ARBA" id="ARBA00004651"/>
    </source>
</evidence>
<evidence type="ECO:0000256" key="4">
    <source>
        <dbReference type="ARBA" id="ARBA00022448"/>
    </source>
</evidence>
<keyword evidence="3" id="KW-0171">Cobalt transport</keyword>
<keyword evidence="12" id="KW-0170">Cobalt</keyword>
<dbReference type="KEGG" id="ock:EXM22_02245"/>
<dbReference type="EMBL" id="CP036150">
    <property type="protein sequence ID" value="QEN06869.1"/>
    <property type="molecule type" value="Genomic_DNA"/>
</dbReference>
<feature type="transmembrane region" description="Helical" evidence="13">
    <location>
        <begin position="257"/>
        <end position="281"/>
    </location>
</feature>
<feature type="transmembrane region" description="Helical" evidence="13">
    <location>
        <begin position="146"/>
        <end position="169"/>
    </location>
</feature>
<comment type="function">
    <text evidence="1">Efflux system for nickel and cobalt.</text>
</comment>
<comment type="subcellular location">
    <subcellularLocation>
        <location evidence="2 13">Cell membrane</location>
        <topology evidence="2 13">Multi-pass membrane protein</topology>
    </subcellularLocation>
</comment>
<evidence type="ECO:0000256" key="6">
    <source>
        <dbReference type="ARBA" id="ARBA00022596"/>
    </source>
</evidence>
<keyword evidence="6" id="KW-0533">Nickel</keyword>
<accession>A0A5C1QIA7</accession>
<dbReference type="InterPro" id="IPR051224">
    <property type="entry name" value="NiCoT_RcnA"/>
</dbReference>
<evidence type="ECO:0000256" key="1">
    <source>
        <dbReference type="ARBA" id="ARBA00002510"/>
    </source>
</evidence>
<protein>
    <recommendedName>
        <fullName evidence="13">Nickel/cobalt efflux system</fullName>
    </recommendedName>
</protein>
<keyword evidence="9" id="KW-0406">Ion transport</keyword>
<feature type="transmembrane region" description="Helical" evidence="13">
    <location>
        <begin position="189"/>
        <end position="210"/>
    </location>
</feature>
<dbReference type="GO" id="GO:0032025">
    <property type="term" value="P:response to cobalt ion"/>
    <property type="evidence" value="ECO:0007669"/>
    <property type="project" value="TreeGrafter"/>
</dbReference>
<evidence type="ECO:0000256" key="8">
    <source>
        <dbReference type="ARBA" id="ARBA00022989"/>
    </source>
</evidence>
<evidence type="ECO:0000256" key="12">
    <source>
        <dbReference type="ARBA" id="ARBA00023285"/>
    </source>
</evidence>
<evidence type="ECO:0000256" key="10">
    <source>
        <dbReference type="ARBA" id="ARBA00023112"/>
    </source>
</evidence>
<gene>
    <name evidence="14" type="ORF">EXM22_02245</name>
</gene>
<reference evidence="14 15" key="1">
    <citation type="submission" date="2019-02" db="EMBL/GenBank/DDBJ databases">
        <title>Complete Genome Sequence and Methylome Analysis of free living Spirochaetas.</title>
        <authorList>
            <person name="Fomenkov A."/>
            <person name="Dubinina G."/>
            <person name="Leshcheva N."/>
            <person name="Mikheeva N."/>
            <person name="Grabovich M."/>
            <person name="Vincze T."/>
            <person name="Roberts R.J."/>
        </authorList>
    </citation>
    <scope>NUCLEOTIDE SEQUENCE [LARGE SCALE GENOMIC DNA]</scope>
    <source>
        <strain evidence="14 15">K2</strain>
    </source>
</reference>
<evidence type="ECO:0000256" key="13">
    <source>
        <dbReference type="RuleBase" id="RU362101"/>
    </source>
</evidence>
<dbReference type="InterPro" id="IPR011541">
    <property type="entry name" value="Ni/Co_transpt_high_affinity"/>
</dbReference>
<dbReference type="PANTHER" id="PTHR40659:SF1">
    <property type="entry name" value="NICKEL_COBALT EFFLUX SYSTEM RCNA"/>
    <property type="match status" value="1"/>
</dbReference>
<evidence type="ECO:0000256" key="11">
    <source>
        <dbReference type="ARBA" id="ARBA00023136"/>
    </source>
</evidence>
<feature type="transmembrane region" description="Helical" evidence="13">
    <location>
        <begin position="230"/>
        <end position="251"/>
    </location>
</feature>
<keyword evidence="10" id="KW-0921">Nickel transport</keyword>
<organism evidence="14 15">
    <name type="scientific">Oceanispirochaeta crateris</name>
    <dbReference type="NCBI Taxonomy" id="2518645"/>
    <lineage>
        <taxon>Bacteria</taxon>
        <taxon>Pseudomonadati</taxon>
        <taxon>Spirochaetota</taxon>
        <taxon>Spirochaetia</taxon>
        <taxon>Spirochaetales</taxon>
        <taxon>Spirochaetaceae</taxon>
        <taxon>Oceanispirochaeta</taxon>
    </lineage>
</organism>
<evidence type="ECO:0000256" key="9">
    <source>
        <dbReference type="ARBA" id="ARBA00023065"/>
    </source>
</evidence>
<evidence type="ECO:0000256" key="5">
    <source>
        <dbReference type="ARBA" id="ARBA00022475"/>
    </source>
</evidence>
<name>A0A5C1QIA7_9SPIO</name>
<dbReference type="GO" id="GO:0015099">
    <property type="term" value="F:nickel cation transmembrane transporter activity"/>
    <property type="evidence" value="ECO:0007669"/>
    <property type="project" value="UniProtKB-UniRule"/>
</dbReference>
<keyword evidence="15" id="KW-1185">Reference proteome</keyword>
<evidence type="ECO:0000256" key="7">
    <source>
        <dbReference type="ARBA" id="ARBA00022692"/>
    </source>
</evidence>
<dbReference type="GO" id="GO:0046583">
    <property type="term" value="F:monoatomic cation efflux transmembrane transporter activity"/>
    <property type="evidence" value="ECO:0007669"/>
    <property type="project" value="TreeGrafter"/>
</dbReference>
<feature type="transmembrane region" description="Helical" evidence="13">
    <location>
        <begin position="103"/>
        <end position="125"/>
    </location>
</feature>
<keyword evidence="4 13" id="KW-0813">Transport</keyword>
<proteinExistence type="inferred from homology"/>